<dbReference type="GeneID" id="13853717"/>
<dbReference type="Proteomes" id="UP000029777">
    <property type="component" value="Segment"/>
</dbReference>
<organismHost>
    <name type="scientific">Haliotidae</name>
    <name type="common">abalones</name>
    <dbReference type="NCBI Taxonomy" id="6451"/>
</organismHost>
<feature type="coiled-coil region" evidence="1">
    <location>
        <begin position="160"/>
        <end position="187"/>
    </location>
</feature>
<reference evidence="2 3" key="1">
    <citation type="submission" date="2012-08" db="EMBL/GenBank/DDBJ databases">
        <title>Abalone herpesvirus genome reveals unexpected ancestry.</title>
        <authorList>
            <person name="Savin K.W."/>
            <person name="Fegan M."/>
            <person name="Powney R."/>
            <person name="Savage D."/>
            <person name="Wong F."/>
            <person name="Sawbridge T."/>
            <person name="Helsham J."/>
            <person name="Vardy M."/>
            <person name="Cogan N."/>
            <person name="Mohammad I."/>
            <person name="Cocks B.G."/>
            <person name="Warner S."/>
        </authorList>
    </citation>
    <scope>NUCLEOTIDE SEQUENCE [LARGE SCALE GENOMIC DNA]</scope>
    <source>
        <strain evidence="3">Isolate Abalone/Australia/Victoria/2009</strain>
    </source>
</reference>
<evidence type="ECO:0000313" key="2">
    <source>
        <dbReference type="EMBL" id="AFU90108.1"/>
    </source>
</evidence>
<dbReference type="KEGG" id="vg:13853717"/>
<sequence>MIFIQSIMWTTPFVSFAPGVQQSGVGHLYYALHERYVDKVKKIRCKVHLQKVIKSSAGKFDRDDSFPVIREETIERLYSYPELQGRVILAVPCVLRDSNTYVRAVEFDMGDEILFVLKRSGTYTNPYRPQEKIVTEAMIAEVDIPPEESADERNRSDAFIRLVEKVLKETESKNEKQKQATEELDLREFVVPPTSPFVFFPKDKDTPLVPFWFSYKQWQYFDARFEITDGGIVLARQALLDTPASIYDLFLFTSPESIEFEEPKKPSMVSARNQALQAEFAQERFEELYNYITRMSYQALKQLSPERSQLHYYKIDKGQMYGCVRLDKPGPVQCPLINLKALQDRYRVLPLTKPTYGKVIFYVQKGEVVGVEAVKLGSKEAPSLIWGTNKPVTYAWDDYQSNLNYMDRYLGNKFDHLNDSQIDALQTSTSALAKDAAHELPVTIEIGEDLTKIINHPLIYGDMIYSLGTTSLDEENVMYGIEEASGLEFTNHIARESNAIDLVFQ</sequence>
<organism evidence="2 3">
    <name type="scientific">Abalone herpesvirus (isolate Abalone/Australia/Victoria/2009)</name>
    <name type="common">AbHV</name>
    <dbReference type="NCBI Taxonomy" id="1241371"/>
    <lineage>
        <taxon>Viruses</taxon>
        <taxon>Duplodnaviria</taxon>
        <taxon>Heunggongvirae</taxon>
        <taxon>Peploviricota</taxon>
        <taxon>Herviviricetes</taxon>
        <taxon>Herpesvirales</taxon>
        <taxon>Malacoherpesviridae</taxon>
        <taxon>Aurivirus</taxon>
        <taxon>Aurivirus haliotidmalaco1</taxon>
    </lineage>
</organism>
<proteinExistence type="predicted"/>
<accession>K4JYL0</accession>
<gene>
    <name evidence="2" type="ORF">AbHV_ORF96</name>
</gene>
<name>K4JYL0_ABHV</name>
<dbReference type="RefSeq" id="YP_006908748.1">
    <property type="nucleotide sequence ID" value="NC_018874.1"/>
</dbReference>
<protein>
    <submittedName>
        <fullName evidence="2">Uncharacterized protein</fullName>
    </submittedName>
</protein>
<evidence type="ECO:0000256" key="1">
    <source>
        <dbReference type="SAM" id="Coils"/>
    </source>
</evidence>
<evidence type="ECO:0000313" key="3">
    <source>
        <dbReference type="Proteomes" id="UP000029777"/>
    </source>
</evidence>
<dbReference type="EMBL" id="JX453331">
    <property type="protein sequence ID" value="AFU90108.1"/>
    <property type="molecule type" value="Genomic_DNA"/>
</dbReference>
<keyword evidence="1" id="KW-0175">Coiled coil</keyword>
<dbReference type="OrthoDB" id="40433at10239"/>
<keyword evidence="3" id="KW-1185">Reference proteome</keyword>